<organism evidence="2 3">
    <name type="scientific">Parthenolecanium corni</name>
    <dbReference type="NCBI Taxonomy" id="536013"/>
    <lineage>
        <taxon>Eukaryota</taxon>
        <taxon>Metazoa</taxon>
        <taxon>Ecdysozoa</taxon>
        <taxon>Arthropoda</taxon>
        <taxon>Hexapoda</taxon>
        <taxon>Insecta</taxon>
        <taxon>Pterygota</taxon>
        <taxon>Neoptera</taxon>
        <taxon>Paraneoptera</taxon>
        <taxon>Hemiptera</taxon>
        <taxon>Sternorrhyncha</taxon>
        <taxon>Coccoidea</taxon>
        <taxon>Coccidae</taxon>
        <taxon>Parthenolecanium</taxon>
    </lineage>
</organism>
<reference evidence="2 3" key="1">
    <citation type="submission" date="2024-03" db="EMBL/GenBank/DDBJ databases">
        <title>Adaptation during the transition from Ophiocordyceps entomopathogen to insect associate is accompanied by gene loss and intensified selection.</title>
        <authorList>
            <person name="Ward C.M."/>
            <person name="Onetto C.A."/>
            <person name="Borneman A.R."/>
        </authorList>
    </citation>
    <scope>NUCLEOTIDE SEQUENCE [LARGE SCALE GENOMIC DNA]</scope>
    <source>
        <strain evidence="2">AWRI1</strain>
        <tissue evidence="2">Single Adult Female</tissue>
    </source>
</reference>
<sequence>MSPSGGGLQCVPGFCVYICQPVAAGTAGNIRTTVEQTIKSAGTVATPGATERQSCRQTMRTTAQEDKDGGTAEWNYKSSDRIND</sequence>
<protein>
    <submittedName>
        <fullName evidence="2">Uncharacterized protein</fullName>
    </submittedName>
</protein>
<feature type="compositionally biased region" description="Polar residues" evidence="1">
    <location>
        <begin position="51"/>
        <end position="62"/>
    </location>
</feature>
<dbReference type="AlphaFoldDB" id="A0AAN9T7V2"/>
<proteinExistence type="predicted"/>
<evidence type="ECO:0000313" key="2">
    <source>
        <dbReference type="EMBL" id="KAK7575591.1"/>
    </source>
</evidence>
<dbReference type="EMBL" id="JBBCAQ010000036">
    <property type="protein sequence ID" value="KAK7575591.1"/>
    <property type="molecule type" value="Genomic_DNA"/>
</dbReference>
<evidence type="ECO:0000313" key="3">
    <source>
        <dbReference type="Proteomes" id="UP001367676"/>
    </source>
</evidence>
<keyword evidence="3" id="KW-1185">Reference proteome</keyword>
<comment type="caution">
    <text evidence="2">The sequence shown here is derived from an EMBL/GenBank/DDBJ whole genome shotgun (WGS) entry which is preliminary data.</text>
</comment>
<accession>A0AAN9T7V2</accession>
<feature type="region of interest" description="Disordered" evidence="1">
    <location>
        <begin position="42"/>
        <end position="84"/>
    </location>
</feature>
<evidence type="ECO:0000256" key="1">
    <source>
        <dbReference type="SAM" id="MobiDB-lite"/>
    </source>
</evidence>
<gene>
    <name evidence="2" type="ORF">V9T40_011877</name>
</gene>
<name>A0AAN9T7V2_9HEMI</name>
<dbReference type="Proteomes" id="UP001367676">
    <property type="component" value="Unassembled WGS sequence"/>
</dbReference>